<dbReference type="EMBL" id="JH767152">
    <property type="protein sequence ID" value="EQC35192.1"/>
    <property type="molecule type" value="Genomic_DNA"/>
</dbReference>
<dbReference type="OrthoDB" id="77245at2759"/>
<keyword evidence="1" id="KW-0880">Kelch repeat</keyword>
<evidence type="ECO:0000256" key="1">
    <source>
        <dbReference type="ARBA" id="ARBA00022441"/>
    </source>
</evidence>
<organism evidence="4 5">
    <name type="scientific">Saprolegnia diclina (strain VS20)</name>
    <dbReference type="NCBI Taxonomy" id="1156394"/>
    <lineage>
        <taxon>Eukaryota</taxon>
        <taxon>Sar</taxon>
        <taxon>Stramenopiles</taxon>
        <taxon>Oomycota</taxon>
        <taxon>Saprolegniomycetes</taxon>
        <taxon>Saprolegniales</taxon>
        <taxon>Saprolegniaceae</taxon>
        <taxon>Saprolegnia</taxon>
    </lineage>
</organism>
<dbReference type="InterPro" id="IPR015915">
    <property type="entry name" value="Kelch-typ_b-propeller"/>
</dbReference>
<dbReference type="Gene3D" id="2.120.10.80">
    <property type="entry name" value="Kelch-type beta propeller"/>
    <property type="match status" value="3"/>
</dbReference>
<dbReference type="PANTHER" id="PTHR46093:SF18">
    <property type="entry name" value="FIBRONECTIN TYPE-III DOMAIN-CONTAINING PROTEIN"/>
    <property type="match status" value="1"/>
</dbReference>
<feature type="region of interest" description="Disordered" evidence="3">
    <location>
        <begin position="635"/>
        <end position="672"/>
    </location>
</feature>
<protein>
    <submittedName>
        <fullName evidence="4">Uncharacterized protein</fullName>
    </submittedName>
</protein>
<sequence>MTLNPPRYKVEWEMATPSGPSVPPAPAASSPQEVPRTPAERFGHAAAKLSSDTVVVYGGRGESLNFYDAWLLTLSSDVPSAQDNTATEFARAAHWTPLTTIRQDLQAFHRFHSMHAVGNTVYVFGNRLVAREQAATPMDSKRIPRFADMSGFEVKKFMVGPDLRTITWADVATSDAVRVDIPPRVGHASVLLEDGRIFLFGGQNADGSTYYNDCMLFDPSTESFQHLAASSYRPSGRAFAGMVPFGPHKVILHGGIGPSKFTLASPLSQLYSQTDLSQPRASTKTTVFSHTYEYDLRSDSWAELSLPFEMGLHNDSTHRLRHSMVSVPDGFLSFSGVMSKRGNGGAIAGTVRAPSQCAFSPITTDGVVPSDRSGATFVSVTPDTILCVGGRVGGNFDTAVYIGTIRAIAQAPTPSQGSKRKRSIDATESHRPATRSRTSDAMGAKTRPPTDGHPVPPVSAMPRTSNDDMNAVNKNLTEQLRSMEEHRQKQDAMVLSLMKQNGQLEVEVNSLRLRNQSLLDERADLQDRLLAAKRTIEGNKDRDHHRYIGITGHARIKLDTSQSTVIDPSQEMVSLSDYDRIISGHNEMFEKFRAVQEQLAAATTKLDMAENKAARYMTIMKSAVEEATAFATSVTSPMPELMTPPNAAPTQDSVLNESPVQSGSTQDTNMEE</sequence>
<dbReference type="AlphaFoldDB" id="T0RXU9"/>
<dbReference type="GeneID" id="19948148"/>
<evidence type="ECO:0000313" key="5">
    <source>
        <dbReference type="Proteomes" id="UP000030762"/>
    </source>
</evidence>
<proteinExistence type="predicted"/>
<dbReference type="VEuPathDB" id="FungiDB:SDRG_07421"/>
<dbReference type="InParanoid" id="T0RXU9"/>
<dbReference type="OMA" id="MHAVGNT"/>
<dbReference type="RefSeq" id="XP_008611476.1">
    <property type="nucleotide sequence ID" value="XM_008613254.1"/>
</dbReference>
<evidence type="ECO:0000313" key="4">
    <source>
        <dbReference type="EMBL" id="EQC35192.1"/>
    </source>
</evidence>
<keyword evidence="2" id="KW-0677">Repeat</keyword>
<feature type="compositionally biased region" description="Polar residues" evidence="3">
    <location>
        <begin position="648"/>
        <end position="672"/>
    </location>
</feature>
<evidence type="ECO:0000256" key="3">
    <source>
        <dbReference type="SAM" id="MobiDB-lite"/>
    </source>
</evidence>
<feature type="region of interest" description="Disordered" evidence="3">
    <location>
        <begin position="13"/>
        <end position="38"/>
    </location>
</feature>
<reference evidence="4 5" key="1">
    <citation type="submission" date="2012-04" db="EMBL/GenBank/DDBJ databases">
        <title>The Genome Sequence of Saprolegnia declina VS20.</title>
        <authorList>
            <consortium name="The Broad Institute Genome Sequencing Platform"/>
            <person name="Russ C."/>
            <person name="Nusbaum C."/>
            <person name="Tyler B."/>
            <person name="van West P."/>
            <person name="Dieguez-Uribeondo J."/>
            <person name="de Bruijn I."/>
            <person name="Tripathy S."/>
            <person name="Jiang R."/>
            <person name="Young S.K."/>
            <person name="Zeng Q."/>
            <person name="Gargeya S."/>
            <person name="Fitzgerald M."/>
            <person name="Haas B."/>
            <person name="Abouelleil A."/>
            <person name="Alvarado L."/>
            <person name="Arachchi H.M."/>
            <person name="Berlin A."/>
            <person name="Chapman S.B."/>
            <person name="Goldberg J."/>
            <person name="Griggs A."/>
            <person name="Gujja S."/>
            <person name="Hansen M."/>
            <person name="Howarth C."/>
            <person name="Imamovic A."/>
            <person name="Larimer J."/>
            <person name="McCowen C."/>
            <person name="Montmayeur A."/>
            <person name="Murphy C."/>
            <person name="Neiman D."/>
            <person name="Pearson M."/>
            <person name="Priest M."/>
            <person name="Roberts A."/>
            <person name="Saif S."/>
            <person name="Shea T."/>
            <person name="Sisk P."/>
            <person name="Sykes S."/>
            <person name="Wortman J."/>
            <person name="Nusbaum C."/>
            <person name="Birren B."/>
        </authorList>
    </citation>
    <scope>NUCLEOTIDE SEQUENCE [LARGE SCALE GENOMIC DNA]</scope>
    <source>
        <strain evidence="4 5">VS20</strain>
    </source>
</reference>
<feature type="region of interest" description="Disordered" evidence="3">
    <location>
        <begin position="411"/>
        <end position="469"/>
    </location>
</feature>
<dbReference type="Pfam" id="PF24681">
    <property type="entry name" value="Kelch_KLHDC2_KLHL20_DRC7"/>
    <property type="match status" value="1"/>
</dbReference>
<keyword evidence="5" id="KW-1185">Reference proteome</keyword>
<name>T0RXU9_SAPDV</name>
<dbReference type="SUPFAM" id="SSF117281">
    <property type="entry name" value="Kelch motif"/>
    <property type="match status" value="2"/>
</dbReference>
<dbReference type="STRING" id="1156394.T0RXU9"/>
<dbReference type="PANTHER" id="PTHR46093">
    <property type="entry name" value="ACYL-COA-BINDING DOMAIN-CONTAINING PROTEIN 5"/>
    <property type="match status" value="1"/>
</dbReference>
<gene>
    <name evidence="4" type="ORF">SDRG_07421</name>
</gene>
<evidence type="ECO:0000256" key="2">
    <source>
        <dbReference type="ARBA" id="ARBA00022737"/>
    </source>
</evidence>
<accession>T0RXU9</accession>
<dbReference type="Proteomes" id="UP000030762">
    <property type="component" value="Unassembled WGS sequence"/>
</dbReference>